<name>A0A9P1BX28_9DINO</name>
<evidence type="ECO:0000256" key="1">
    <source>
        <dbReference type="PROSITE-ProRule" id="PRU00042"/>
    </source>
</evidence>
<feature type="region of interest" description="Disordered" evidence="2">
    <location>
        <begin position="615"/>
        <end position="649"/>
    </location>
</feature>
<feature type="compositionally biased region" description="Polar residues" evidence="2">
    <location>
        <begin position="20"/>
        <end position="31"/>
    </location>
</feature>
<proteinExistence type="predicted"/>
<keyword evidence="1" id="KW-0863">Zinc-finger</keyword>
<reference evidence="5" key="2">
    <citation type="submission" date="2024-04" db="EMBL/GenBank/DDBJ databases">
        <authorList>
            <person name="Chen Y."/>
            <person name="Shah S."/>
            <person name="Dougan E. K."/>
            <person name="Thang M."/>
            <person name="Chan C."/>
        </authorList>
    </citation>
    <scope>NUCLEOTIDE SEQUENCE [LARGE SCALE GENOMIC DNA]</scope>
</reference>
<comment type="caution">
    <text evidence="4">The sequence shown here is derived from an EMBL/GenBank/DDBJ whole genome shotgun (WGS) entry which is preliminary data.</text>
</comment>
<dbReference type="EMBL" id="CAMXCT030000607">
    <property type="protein sequence ID" value="CAL4768371.1"/>
    <property type="molecule type" value="Genomic_DNA"/>
</dbReference>
<dbReference type="PROSITE" id="PS00028">
    <property type="entry name" value="ZINC_FINGER_C2H2_1"/>
    <property type="match status" value="2"/>
</dbReference>
<dbReference type="Proteomes" id="UP001152797">
    <property type="component" value="Unassembled WGS sequence"/>
</dbReference>
<feature type="domain" description="C2H2-type" evidence="3">
    <location>
        <begin position="327"/>
        <end position="350"/>
    </location>
</feature>
<keyword evidence="7" id="KW-1185">Reference proteome</keyword>
<dbReference type="SUPFAM" id="SSF54001">
    <property type="entry name" value="Cysteine proteinases"/>
    <property type="match status" value="1"/>
</dbReference>
<feature type="domain" description="C2H2-type" evidence="3">
    <location>
        <begin position="368"/>
        <end position="399"/>
    </location>
</feature>
<dbReference type="EMBL" id="CAMXCT010000607">
    <property type="protein sequence ID" value="CAI3981059.1"/>
    <property type="molecule type" value="Genomic_DNA"/>
</dbReference>
<protein>
    <submittedName>
        <fullName evidence="6">LINE-1 retrotransposable element ORF2 protein</fullName>
    </submittedName>
</protein>
<dbReference type="OrthoDB" id="8922241at2759"/>
<dbReference type="InterPro" id="IPR038765">
    <property type="entry name" value="Papain-like_cys_pep_sf"/>
</dbReference>
<dbReference type="Gene3D" id="3.30.160.60">
    <property type="entry name" value="Classic Zinc Finger"/>
    <property type="match status" value="1"/>
</dbReference>
<feature type="domain" description="C2H2-type" evidence="3">
    <location>
        <begin position="434"/>
        <end position="458"/>
    </location>
</feature>
<reference evidence="4" key="1">
    <citation type="submission" date="2022-10" db="EMBL/GenBank/DDBJ databases">
        <authorList>
            <person name="Chen Y."/>
            <person name="Dougan E. K."/>
            <person name="Chan C."/>
            <person name="Rhodes N."/>
            <person name="Thang M."/>
        </authorList>
    </citation>
    <scope>NUCLEOTIDE SEQUENCE</scope>
</reference>
<dbReference type="SMART" id="SM00355">
    <property type="entry name" value="ZnF_C2H2"/>
    <property type="match status" value="3"/>
</dbReference>
<gene>
    <name evidence="4" type="ORF">C1SCF055_LOCUS8887</name>
</gene>
<dbReference type="InterPro" id="IPR013087">
    <property type="entry name" value="Znf_C2H2_type"/>
</dbReference>
<accession>A0A9P1BX28</accession>
<keyword evidence="1" id="KW-0862">Zinc</keyword>
<dbReference type="PROSITE" id="PS50157">
    <property type="entry name" value="ZINC_FINGER_C2H2_2"/>
    <property type="match status" value="3"/>
</dbReference>
<feature type="compositionally biased region" description="Basic and acidic residues" evidence="2">
    <location>
        <begin position="621"/>
        <end position="641"/>
    </location>
</feature>
<keyword evidence="1" id="KW-0479">Metal-binding</keyword>
<evidence type="ECO:0000313" key="4">
    <source>
        <dbReference type="EMBL" id="CAI3981059.1"/>
    </source>
</evidence>
<organism evidence="4">
    <name type="scientific">Cladocopium goreaui</name>
    <dbReference type="NCBI Taxonomy" id="2562237"/>
    <lineage>
        <taxon>Eukaryota</taxon>
        <taxon>Sar</taxon>
        <taxon>Alveolata</taxon>
        <taxon>Dinophyceae</taxon>
        <taxon>Suessiales</taxon>
        <taxon>Symbiodiniaceae</taxon>
        <taxon>Cladocopium</taxon>
    </lineage>
</organism>
<evidence type="ECO:0000256" key="2">
    <source>
        <dbReference type="SAM" id="MobiDB-lite"/>
    </source>
</evidence>
<sequence length="1044" mass="117229">MGTPEVRPWTSHVPEDWTKQHGQQPTMSFGSSDRLETNVKEKKITQVVKRSMNRAFTRAQEQGFAWYRGRCYSATALANMGCKSTSRPTAATQSQDLARCNQIHAPKRRLTTWQWNCGGLSSAKLDELKAWLFIQKVDLAVIVETRWCYDGEWQDPHWHCLHSGEGLPNPDACMEIICGDITGGGQGSTLATKPANYAEQVGAPQQSGTAAVPQCIRLQLTGQRPYFVARPSALPIYVDSPPCCLEIAPAHMIQDLQQHYRQQHSDLWEHVPLKAQQLTNLYSSDPPCGVCGALFRTHTCPVWTQIAMLLVNGASLDSDEPDLETRCRCDICGECFETPAILTQHLQQLHGLHGMTFNASRDAIDNSAACAHCGQTFTAMSSLKTHIVQGKCVHFNPMASAETKPVEELWQAACLRGQLYEVLTPAHNRLRLTLHCQCCPRTFMRANDLALHLQSAHSRLWRRAQRLTLLLVDTFYSQNACCCNPSTGIKRGNHVCLPLRQIAMAFHRLQQEPFAPTMIGERQLHATLSSKLPAARRFLLEQLLTNGQLRALWTEEGALHHICVDIARFLSILLCCSPTCFMENGTHVPEMPAPEASQQILDAFSNLAPLFRDNTLMLEPNPRDTKTRRRDPPQKPDDQPKNRGTGPRETTEHNKLLLALAHLAIKQDQELQSMRKQDQFILFLSSEATGAFHLMLQETANWKKLMDNPNPGQQPLRLHLILCLVKSLRQRAEQIVNAQDTDQLFQLSLQKGLILQDRSFPYHRWDPNTQKLILDKKTPVSAKLMGQQLEEILELLLDPQLVIRFHALKAPQQNLTSIPWRLQLNVRHDRAYEIFQHLSFNAVWMVVGASMKPHSLGQSSQATQIQNLLTGNQKPGKGKGKETSMTAALLEAPSCLVLQIDRLFRDATGTIQKSMSTVSLETEVQIPVFQVHTPQFDHVAYTPVAGITHFGADLAGHCQAILKLQPGTLNEITPISWLITEDARAPEPIWRIPDLFAQNITVIWLVRSDILAMPVYHPPEPAVTNDMQPHGNLMNLLQAQEGID</sequence>
<feature type="region of interest" description="Disordered" evidence="2">
    <location>
        <begin position="1"/>
        <end position="34"/>
    </location>
</feature>
<evidence type="ECO:0000313" key="6">
    <source>
        <dbReference type="EMBL" id="CAL4768371.1"/>
    </source>
</evidence>
<dbReference type="EMBL" id="CAMXCT020000607">
    <property type="protein sequence ID" value="CAL1134434.1"/>
    <property type="molecule type" value="Genomic_DNA"/>
</dbReference>
<evidence type="ECO:0000259" key="3">
    <source>
        <dbReference type="PROSITE" id="PS50157"/>
    </source>
</evidence>
<dbReference type="GO" id="GO:0008270">
    <property type="term" value="F:zinc ion binding"/>
    <property type="evidence" value="ECO:0007669"/>
    <property type="project" value="UniProtKB-KW"/>
</dbReference>
<evidence type="ECO:0000313" key="5">
    <source>
        <dbReference type="EMBL" id="CAL1134434.1"/>
    </source>
</evidence>
<dbReference type="AlphaFoldDB" id="A0A9P1BX28"/>
<evidence type="ECO:0000313" key="7">
    <source>
        <dbReference type="Proteomes" id="UP001152797"/>
    </source>
</evidence>